<evidence type="ECO:0000256" key="2">
    <source>
        <dbReference type="ARBA" id="ARBA00007558"/>
    </source>
</evidence>
<feature type="region of interest" description="Disordered" evidence="6">
    <location>
        <begin position="355"/>
        <end position="386"/>
    </location>
</feature>
<evidence type="ECO:0000256" key="5">
    <source>
        <dbReference type="ARBA" id="ARBA00023136"/>
    </source>
</evidence>
<organism evidence="9 10">
    <name type="scientific">Blastomyces percursus</name>
    <dbReference type="NCBI Taxonomy" id="1658174"/>
    <lineage>
        <taxon>Eukaryota</taxon>
        <taxon>Fungi</taxon>
        <taxon>Dikarya</taxon>
        <taxon>Ascomycota</taxon>
        <taxon>Pezizomycotina</taxon>
        <taxon>Eurotiomycetes</taxon>
        <taxon>Eurotiomycetidae</taxon>
        <taxon>Onygenales</taxon>
        <taxon>Ajellomycetaceae</taxon>
        <taxon>Blastomyces</taxon>
    </lineage>
</organism>
<dbReference type="InterPro" id="IPR006968">
    <property type="entry name" value="RUS_fam"/>
</dbReference>
<proteinExistence type="inferred from homology"/>
<comment type="subcellular location">
    <subcellularLocation>
        <location evidence="1">Membrane</location>
    </subcellularLocation>
</comment>
<gene>
    <name evidence="9" type="ORF">ACJ73_09361</name>
</gene>
<dbReference type="Proteomes" id="UP000242791">
    <property type="component" value="Unassembled WGS sequence"/>
</dbReference>
<dbReference type="Pfam" id="PF04884">
    <property type="entry name" value="UVB_sens_prot"/>
    <property type="match status" value="1"/>
</dbReference>
<dbReference type="InterPro" id="IPR054549">
    <property type="entry name" value="UVB_sens_RUS_dom"/>
</dbReference>
<keyword evidence="4 7" id="KW-1133">Transmembrane helix</keyword>
<dbReference type="AlphaFoldDB" id="A0A1J9P8H5"/>
<feature type="domain" description="Protein root UVB sensitive/RUS" evidence="8">
    <location>
        <begin position="34"/>
        <end position="239"/>
    </location>
</feature>
<dbReference type="OrthoDB" id="364779at2759"/>
<dbReference type="EMBL" id="LGTZ01002601">
    <property type="protein sequence ID" value="OJD12390.1"/>
    <property type="molecule type" value="Genomic_DNA"/>
</dbReference>
<evidence type="ECO:0000256" key="6">
    <source>
        <dbReference type="SAM" id="MobiDB-lite"/>
    </source>
</evidence>
<evidence type="ECO:0000256" key="3">
    <source>
        <dbReference type="ARBA" id="ARBA00022692"/>
    </source>
</evidence>
<dbReference type="PANTHER" id="PTHR12770:SF31">
    <property type="entry name" value="RUS FAMILY MEMBER 1"/>
    <property type="match status" value="1"/>
</dbReference>
<comment type="caution">
    <text evidence="9">The sequence shown here is derived from an EMBL/GenBank/DDBJ whole genome shotgun (WGS) entry which is preliminary data.</text>
</comment>
<dbReference type="GO" id="GO:0016020">
    <property type="term" value="C:membrane"/>
    <property type="evidence" value="ECO:0007669"/>
    <property type="project" value="UniProtKB-SubCell"/>
</dbReference>
<name>A0A1J9P8H5_9EURO</name>
<dbReference type="PANTHER" id="PTHR12770">
    <property type="entry name" value="RUS1 FAMILY PROTEIN C16ORF58"/>
    <property type="match status" value="1"/>
</dbReference>
<dbReference type="VEuPathDB" id="FungiDB:ACJ73_09361"/>
<evidence type="ECO:0000256" key="1">
    <source>
        <dbReference type="ARBA" id="ARBA00004370"/>
    </source>
</evidence>
<sequence>MHVSEPFQGIKYMYVWDHYHDIKIPRSDRTPVQDSLQAFSSSIAGLLASRAVLQGVGVGDASASPTVALLHSVLQDSMGRIATILFAHRLGTSLEPECKMYRLAADVLNDSAMVFDCLSPALPKHLRIVVLACSSVLRALCGVAAGSSKASLSSHFARWGNLGELNAKDSSQETVISLLGMLCGSLIVSHISTPFATWATLIFLLLIHLSTNYAAVRAVNMTTLNRQRANIVFSTLFEDGGVLTPKQASKCERIFERDGVLRWKASAEALGSCRIGVSFQELLCGTRGRVNSIRDIDIDIHRLLHLFRQEQYILWFNASDKRGTIVLKNSVTPLSQLKAWSHALMAAKRLASLREGPDSLSRKEGKGEKSTRRDQQRNEDDPIANLTDPDTIFSILESTLHTHSTSFIGQIAMLKDAGWDVDTPSLETRPARRFQVVE</sequence>
<keyword evidence="3 7" id="KW-0812">Transmembrane</keyword>
<keyword evidence="10" id="KW-1185">Reference proteome</keyword>
<keyword evidence="5 7" id="KW-0472">Membrane</keyword>
<protein>
    <recommendedName>
        <fullName evidence="8">Protein root UVB sensitive/RUS domain-containing protein</fullName>
    </recommendedName>
</protein>
<feature type="compositionally biased region" description="Basic and acidic residues" evidence="6">
    <location>
        <begin position="355"/>
        <end position="380"/>
    </location>
</feature>
<reference evidence="9 10" key="1">
    <citation type="submission" date="2015-08" db="EMBL/GenBank/DDBJ databases">
        <title>Emmonsia species relationships and genome sequence.</title>
        <authorList>
            <person name="Cuomo C.A."/>
            <person name="Schwartz I.S."/>
            <person name="Kenyon C."/>
            <person name="De Hoog G.S."/>
            <person name="Govender N.P."/>
            <person name="Botha A."/>
            <person name="Moreno L."/>
            <person name="De Vries M."/>
            <person name="Munoz J.F."/>
            <person name="Stielow J.B."/>
        </authorList>
    </citation>
    <scope>NUCLEOTIDE SEQUENCE [LARGE SCALE GENOMIC DNA]</scope>
    <source>
        <strain evidence="9 10">EI222</strain>
    </source>
</reference>
<evidence type="ECO:0000313" key="10">
    <source>
        <dbReference type="Proteomes" id="UP000242791"/>
    </source>
</evidence>
<feature type="transmembrane region" description="Helical" evidence="7">
    <location>
        <begin position="198"/>
        <end position="216"/>
    </location>
</feature>
<evidence type="ECO:0000313" key="9">
    <source>
        <dbReference type="EMBL" id="OJD12390.1"/>
    </source>
</evidence>
<evidence type="ECO:0000256" key="7">
    <source>
        <dbReference type="SAM" id="Phobius"/>
    </source>
</evidence>
<evidence type="ECO:0000256" key="4">
    <source>
        <dbReference type="ARBA" id="ARBA00022989"/>
    </source>
</evidence>
<comment type="similarity">
    <text evidence="2">Belongs to the RUS1 family.</text>
</comment>
<evidence type="ECO:0000259" key="8">
    <source>
        <dbReference type="Pfam" id="PF04884"/>
    </source>
</evidence>
<accession>A0A1J9P8H5</accession>